<accession>A0A0C3PSW6</accession>
<feature type="region of interest" description="Disordered" evidence="1">
    <location>
        <begin position="158"/>
        <end position="203"/>
    </location>
</feature>
<organism evidence="2 3">
    <name type="scientific">Phlebiopsis gigantea (strain 11061_1 CR5-6)</name>
    <name type="common">White-rot fungus</name>
    <name type="synonym">Peniophora gigantea</name>
    <dbReference type="NCBI Taxonomy" id="745531"/>
    <lineage>
        <taxon>Eukaryota</taxon>
        <taxon>Fungi</taxon>
        <taxon>Dikarya</taxon>
        <taxon>Basidiomycota</taxon>
        <taxon>Agaricomycotina</taxon>
        <taxon>Agaricomycetes</taxon>
        <taxon>Polyporales</taxon>
        <taxon>Phanerochaetaceae</taxon>
        <taxon>Phlebiopsis</taxon>
    </lineage>
</organism>
<feature type="compositionally biased region" description="Basic and acidic residues" evidence="1">
    <location>
        <begin position="64"/>
        <end position="76"/>
    </location>
</feature>
<reference evidence="2 3" key="1">
    <citation type="journal article" date="2014" name="PLoS Genet.">
        <title>Analysis of the Phlebiopsis gigantea genome, transcriptome and secretome provides insight into its pioneer colonization strategies of wood.</title>
        <authorList>
            <person name="Hori C."/>
            <person name="Ishida T."/>
            <person name="Igarashi K."/>
            <person name="Samejima M."/>
            <person name="Suzuki H."/>
            <person name="Master E."/>
            <person name="Ferreira P."/>
            <person name="Ruiz-Duenas F.J."/>
            <person name="Held B."/>
            <person name="Canessa P."/>
            <person name="Larrondo L.F."/>
            <person name="Schmoll M."/>
            <person name="Druzhinina I.S."/>
            <person name="Kubicek C.P."/>
            <person name="Gaskell J.A."/>
            <person name="Kersten P."/>
            <person name="St John F."/>
            <person name="Glasner J."/>
            <person name="Sabat G."/>
            <person name="Splinter BonDurant S."/>
            <person name="Syed K."/>
            <person name="Yadav J."/>
            <person name="Mgbeahuruike A.C."/>
            <person name="Kovalchuk A."/>
            <person name="Asiegbu F.O."/>
            <person name="Lackner G."/>
            <person name="Hoffmeister D."/>
            <person name="Rencoret J."/>
            <person name="Gutierrez A."/>
            <person name="Sun H."/>
            <person name="Lindquist E."/>
            <person name="Barry K."/>
            <person name="Riley R."/>
            <person name="Grigoriev I.V."/>
            <person name="Henrissat B."/>
            <person name="Kues U."/>
            <person name="Berka R.M."/>
            <person name="Martinez A.T."/>
            <person name="Covert S.F."/>
            <person name="Blanchette R.A."/>
            <person name="Cullen D."/>
        </authorList>
    </citation>
    <scope>NUCLEOTIDE SEQUENCE [LARGE SCALE GENOMIC DNA]</scope>
    <source>
        <strain evidence="2 3">11061_1 CR5-6</strain>
    </source>
</reference>
<feature type="compositionally biased region" description="Basic residues" evidence="1">
    <location>
        <begin position="77"/>
        <end position="90"/>
    </location>
</feature>
<proteinExistence type="predicted"/>
<evidence type="ECO:0000256" key="1">
    <source>
        <dbReference type="SAM" id="MobiDB-lite"/>
    </source>
</evidence>
<gene>
    <name evidence="2" type="ORF">PHLGIDRAFT_232755</name>
</gene>
<name>A0A0C3PSW6_PHLG1</name>
<dbReference type="Proteomes" id="UP000053257">
    <property type="component" value="Unassembled WGS sequence"/>
</dbReference>
<dbReference type="EMBL" id="KN840454">
    <property type="protein sequence ID" value="KIP10528.1"/>
    <property type="molecule type" value="Genomic_DNA"/>
</dbReference>
<feature type="region of interest" description="Disordered" evidence="1">
    <location>
        <begin position="119"/>
        <end position="143"/>
    </location>
</feature>
<feature type="compositionally biased region" description="Basic and acidic residues" evidence="1">
    <location>
        <begin position="128"/>
        <end position="143"/>
    </location>
</feature>
<dbReference type="AlphaFoldDB" id="A0A0C3PSW6"/>
<evidence type="ECO:0000313" key="3">
    <source>
        <dbReference type="Proteomes" id="UP000053257"/>
    </source>
</evidence>
<protein>
    <submittedName>
        <fullName evidence="2">Uncharacterized protein</fullName>
    </submittedName>
</protein>
<feature type="compositionally biased region" description="Polar residues" evidence="1">
    <location>
        <begin position="173"/>
        <end position="187"/>
    </location>
</feature>
<keyword evidence="3" id="KW-1185">Reference proteome</keyword>
<sequence>MGHLYVESVSALHLAVLVPDLDPRPTTAGRFGVRTGRYESCIRVTHQHETLGGNSYTPPASDIARSEDPQDTPRRMDPRRRPRQPCRRGVRLSASGLRGSQAQAGLRLLRHEDGLRTVLPLPPGFNRSPRENRPSCGDAREQRMCPRRARTTIFTRCRGTGPKVRTPARQEAPQASRTRGGSPSGATASVCFRRSRPAPTRRGACGERWRRCCEDTAVWPKDATLRGLLVTSRKLEDRLREGPGVVFSLIGGAVVPGRGFRAIR</sequence>
<dbReference type="HOGENOM" id="CLU_1054160_0_0_1"/>
<evidence type="ECO:0000313" key="2">
    <source>
        <dbReference type="EMBL" id="KIP10528.1"/>
    </source>
</evidence>
<feature type="region of interest" description="Disordered" evidence="1">
    <location>
        <begin position="49"/>
        <end position="101"/>
    </location>
</feature>